<keyword evidence="1" id="KW-0732">Signal</keyword>
<feature type="chain" id="PRO_5044594587" description="Fibrobacter succinogenes major paralogous domain-containing protein" evidence="1">
    <location>
        <begin position="20"/>
        <end position="353"/>
    </location>
</feature>
<dbReference type="Proteomes" id="UP000491181">
    <property type="component" value="Unassembled WGS sequence"/>
</dbReference>
<sequence length="353" mass="40491">MKKLLFILLSCTLSGIAMSCSDNDEQFVLRFDSSLVSPAEDFTDPRDQKVYPCVRIGNQIWMTRNLCYQVPCNSFKGCFTWNEAHPNLERIKVEPEVTTTDEQFITIVTEVANDPQQDGWSGAGELFVQYIPVFITYYGMGQSDIISMLKTGALGVNAEVEPLFALAIERKVEDFKATEEERIKNTFEFQFEYGQQLFQETEEENDHYSEKYGMLYSYDAALAAVPEGWRLPSDEDWLKLEMTLGMNPSEAEQFDTWRGRGMATLMNENGESGLNLQRGGANVYVEFNEEKYLNKGENGYYWSSTKYQENDSTEVAVFRMSALYSDKIWRGSSRINTGMRDVLYSVRCVKDVQ</sequence>
<dbReference type="AlphaFoldDB" id="A0A3L8AFU7"/>
<evidence type="ECO:0000313" key="7">
    <source>
        <dbReference type="Proteomes" id="UP000267159"/>
    </source>
</evidence>
<evidence type="ECO:0000259" key="2">
    <source>
        <dbReference type="Pfam" id="PF09603"/>
    </source>
</evidence>
<comment type="caution">
    <text evidence="4">The sequence shown here is derived from an EMBL/GenBank/DDBJ whole genome shotgun (WGS) entry which is preliminary data.</text>
</comment>
<name>A0A3L8AFU7_9BACE</name>
<gene>
    <name evidence="4" type="ORF">D7Y07_02495</name>
    <name evidence="5" type="ORF">E4T97_13080</name>
    <name evidence="6" type="ORF">E5356_04275</name>
    <name evidence="3" type="ORF">IMSAGC001_00834</name>
</gene>
<evidence type="ECO:0000313" key="4">
    <source>
        <dbReference type="EMBL" id="RLT81493.1"/>
    </source>
</evidence>
<evidence type="ECO:0000256" key="1">
    <source>
        <dbReference type="SAM" id="SignalP"/>
    </source>
</evidence>
<evidence type="ECO:0000313" key="6">
    <source>
        <dbReference type="EMBL" id="TGY07232.1"/>
    </source>
</evidence>
<reference evidence="5 8" key="2">
    <citation type="submission" date="2019-03" db="EMBL/GenBank/DDBJ databases">
        <title>Diversity of the mouse oral microbiome.</title>
        <authorList>
            <person name="Joseph S."/>
            <person name="Aduse-Opoku J."/>
            <person name="Curtis M."/>
            <person name="Wade W."/>
            <person name="Hashim A."/>
        </authorList>
    </citation>
    <scope>NUCLEOTIDE SEQUENCE [LARGE SCALE GENOMIC DNA]</scope>
    <source>
        <strain evidence="5 8">P2318</strain>
    </source>
</reference>
<reference evidence="4 7" key="1">
    <citation type="submission" date="2018-09" db="EMBL/GenBank/DDBJ databases">
        <title>Murine metabolic-syndrome-specific gut microbial biobank.</title>
        <authorList>
            <person name="Liu C."/>
        </authorList>
    </citation>
    <scope>NUCLEOTIDE SEQUENCE [LARGE SCALE GENOMIC DNA]</scope>
    <source>
        <strain evidence="4 7">0.1X-D8-26</strain>
    </source>
</reference>
<dbReference type="STRING" id="1235814.GCA_000613385_02615"/>
<dbReference type="EMBL" id="SPPV01000028">
    <property type="protein sequence ID" value="TFU48592.1"/>
    <property type="molecule type" value="Genomic_DNA"/>
</dbReference>
<dbReference type="PROSITE" id="PS51257">
    <property type="entry name" value="PROKAR_LIPOPROTEIN"/>
    <property type="match status" value="1"/>
</dbReference>
<dbReference type="Proteomes" id="UP000305751">
    <property type="component" value="Unassembled WGS sequence"/>
</dbReference>
<organism evidence="4 7">
    <name type="scientific">Bacteroides acidifaciens</name>
    <dbReference type="NCBI Taxonomy" id="85831"/>
    <lineage>
        <taxon>Bacteria</taxon>
        <taxon>Pseudomonadati</taxon>
        <taxon>Bacteroidota</taxon>
        <taxon>Bacteroidia</taxon>
        <taxon>Bacteroidales</taxon>
        <taxon>Bacteroidaceae</taxon>
        <taxon>Bacteroides</taxon>
    </lineage>
</organism>
<reference evidence="3 10" key="4">
    <citation type="journal article" date="2020" name="Microbiome">
        <title>Single-cell genomics of uncultured bacteria reveals dietary fiber responders in the mouse gut microbiota.</title>
        <authorList>
            <person name="Chijiiwa R."/>
            <person name="Hosokawa M."/>
            <person name="Kogawa M."/>
            <person name="Nishikawa Y."/>
            <person name="Ide K."/>
            <person name="Sakanashi C."/>
            <person name="Takahashi K."/>
            <person name="Takeyama H."/>
        </authorList>
    </citation>
    <scope>NUCLEOTIDE SEQUENCE [LARGE SCALE GENOMIC DNA]</scope>
    <source>
        <strain evidence="3">IMSAGC_001</strain>
    </source>
</reference>
<dbReference type="InterPro" id="IPR011871">
    <property type="entry name" value="Fib_succ_major"/>
</dbReference>
<reference evidence="6 9" key="3">
    <citation type="submission" date="2019-04" db="EMBL/GenBank/DDBJ databases">
        <title>Microbes associate with the intestines of laboratory mice.</title>
        <authorList>
            <person name="Navarre W."/>
            <person name="Wong E."/>
            <person name="Huang K."/>
            <person name="Tropini C."/>
            <person name="Ng K."/>
            <person name="Yu B."/>
        </authorList>
    </citation>
    <scope>NUCLEOTIDE SEQUENCE [LARGE SCALE GENOMIC DNA]</scope>
    <source>
        <strain evidence="6 9">NM70_E10</strain>
    </source>
</reference>
<dbReference type="Proteomes" id="UP000298073">
    <property type="component" value="Unassembled WGS sequence"/>
</dbReference>
<dbReference type="EMBL" id="BLLS01000011">
    <property type="protein sequence ID" value="GFH85434.1"/>
    <property type="molecule type" value="Genomic_DNA"/>
</dbReference>
<feature type="signal peptide" evidence="1">
    <location>
        <begin position="1"/>
        <end position="19"/>
    </location>
</feature>
<dbReference type="Proteomes" id="UP000267159">
    <property type="component" value="Unassembled WGS sequence"/>
</dbReference>
<evidence type="ECO:0000313" key="3">
    <source>
        <dbReference type="EMBL" id="GFH85434.1"/>
    </source>
</evidence>
<evidence type="ECO:0000313" key="10">
    <source>
        <dbReference type="Proteomes" id="UP000491181"/>
    </source>
</evidence>
<dbReference type="EMBL" id="RAZM01000004">
    <property type="protein sequence ID" value="RLT81493.1"/>
    <property type="molecule type" value="Genomic_DNA"/>
</dbReference>
<dbReference type="NCBIfam" id="TIGR02145">
    <property type="entry name" value="Fib_succ_major"/>
    <property type="match status" value="1"/>
</dbReference>
<keyword evidence="9" id="KW-1185">Reference proteome</keyword>
<dbReference type="OrthoDB" id="9805760at2"/>
<evidence type="ECO:0000313" key="8">
    <source>
        <dbReference type="Proteomes" id="UP000298073"/>
    </source>
</evidence>
<accession>A0A3L8AFU7</accession>
<feature type="domain" description="Fibrobacter succinogenes major paralogous" evidence="2">
    <location>
        <begin position="199"/>
        <end position="350"/>
    </location>
</feature>
<dbReference type="EMBL" id="SRZA01000007">
    <property type="protein sequence ID" value="TGY07232.1"/>
    <property type="molecule type" value="Genomic_DNA"/>
</dbReference>
<proteinExistence type="predicted"/>
<dbReference type="RefSeq" id="WP_121765153.1">
    <property type="nucleotide sequence ID" value="NZ_BLLS01000011.1"/>
</dbReference>
<evidence type="ECO:0000313" key="5">
    <source>
        <dbReference type="EMBL" id="TFU48592.1"/>
    </source>
</evidence>
<evidence type="ECO:0000313" key="9">
    <source>
        <dbReference type="Proteomes" id="UP000305751"/>
    </source>
</evidence>
<dbReference type="Pfam" id="PF09603">
    <property type="entry name" value="Fib_succ_major"/>
    <property type="match status" value="1"/>
</dbReference>
<dbReference type="GeneID" id="93048081"/>
<protein>
    <recommendedName>
        <fullName evidence="2">Fibrobacter succinogenes major paralogous domain-containing protein</fullName>
    </recommendedName>
</protein>